<evidence type="ECO:0000256" key="1">
    <source>
        <dbReference type="SAM" id="MobiDB-lite"/>
    </source>
</evidence>
<evidence type="ECO:0008006" key="5">
    <source>
        <dbReference type="Google" id="ProtNLM"/>
    </source>
</evidence>
<dbReference type="Proteomes" id="UP001611263">
    <property type="component" value="Unassembled WGS sequence"/>
</dbReference>
<evidence type="ECO:0000313" key="3">
    <source>
        <dbReference type="EMBL" id="MFI1463079.1"/>
    </source>
</evidence>
<feature type="compositionally biased region" description="Gly residues" evidence="1">
    <location>
        <begin position="36"/>
        <end position="47"/>
    </location>
</feature>
<gene>
    <name evidence="3" type="ORF">ACH4WX_20375</name>
</gene>
<feature type="signal peptide" evidence="2">
    <location>
        <begin position="1"/>
        <end position="27"/>
    </location>
</feature>
<sequence>MSKTSKALPLIAAALTTAALATGQASAQSAVDPGSAGSGSAGSGSAGSGSAESGSAWPGSAGSGSSLVAVGPGSTLGLCSITATGYADGQPVALTAGHCTLGLFGVIRLPDVDWAMIPLLPGTPTHNTLPSGERLTGLGAPDGVLCRWGQRSGTRCDGYTGIRVGDSGGPVYRPNSDGTATLVGITSSNIQYSSLPPGFSLS</sequence>
<comment type="caution">
    <text evidence="3">The sequence shown here is derived from an EMBL/GenBank/DDBJ whole genome shotgun (WGS) entry which is preliminary data.</text>
</comment>
<dbReference type="InterPro" id="IPR009003">
    <property type="entry name" value="Peptidase_S1_PA"/>
</dbReference>
<feature type="compositionally biased region" description="Low complexity" evidence="1">
    <location>
        <begin position="48"/>
        <end position="64"/>
    </location>
</feature>
<keyword evidence="4" id="KW-1185">Reference proteome</keyword>
<dbReference type="EMBL" id="JBIRUQ010000005">
    <property type="protein sequence ID" value="MFI1463079.1"/>
    <property type="molecule type" value="Genomic_DNA"/>
</dbReference>
<name>A0ABW7TPW8_9NOCA</name>
<proteinExistence type="predicted"/>
<reference evidence="3 4" key="1">
    <citation type="submission" date="2024-10" db="EMBL/GenBank/DDBJ databases">
        <title>The Natural Products Discovery Center: Release of the First 8490 Sequenced Strains for Exploring Actinobacteria Biosynthetic Diversity.</title>
        <authorList>
            <person name="Kalkreuter E."/>
            <person name="Kautsar S.A."/>
            <person name="Yang D."/>
            <person name="Bader C.D."/>
            <person name="Teijaro C.N."/>
            <person name="Fluegel L."/>
            <person name="Davis C.M."/>
            <person name="Simpson J.R."/>
            <person name="Lauterbach L."/>
            <person name="Steele A.D."/>
            <person name="Gui C."/>
            <person name="Meng S."/>
            <person name="Li G."/>
            <person name="Viehrig K."/>
            <person name="Ye F."/>
            <person name="Su P."/>
            <person name="Kiefer A.F."/>
            <person name="Nichols A."/>
            <person name="Cepeda A.J."/>
            <person name="Yan W."/>
            <person name="Fan B."/>
            <person name="Jiang Y."/>
            <person name="Adhikari A."/>
            <person name="Zheng C.-J."/>
            <person name="Schuster L."/>
            <person name="Cowan T.M."/>
            <person name="Smanski M.J."/>
            <person name="Chevrette M.G."/>
            <person name="De Carvalho L.P.S."/>
            <person name="Shen B."/>
        </authorList>
    </citation>
    <scope>NUCLEOTIDE SEQUENCE [LARGE SCALE GENOMIC DNA]</scope>
    <source>
        <strain evidence="3 4">NPDC020568</strain>
    </source>
</reference>
<dbReference type="GeneID" id="93509575"/>
<evidence type="ECO:0000313" key="4">
    <source>
        <dbReference type="Proteomes" id="UP001611263"/>
    </source>
</evidence>
<feature type="chain" id="PRO_5046834799" description="Serine protease" evidence="2">
    <location>
        <begin position="28"/>
        <end position="202"/>
    </location>
</feature>
<organism evidence="3 4">
    <name type="scientific">Nocardia carnea</name>
    <dbReference type="NCBI Taxonomy" id="37328"/>
    <lineage>
        <taxon>Bacteria</taxon>
        <taxon>Bacillati</taxon>
        <taxon>Actinomycetota</taxon>
        <taxon>Actinomycetes</taxon>
        <taxon>Mycobacteriales</taxon>
        <taxon>Nocardiaceae</taxon>
        <taxon>Nocardia</taxon>
    </lineage>
</organism>
<protein>
    <recommendedName>
        <fullName evidence="5">Serine protease</fullName>
    </recommendedName>
</protein>
<dbReference type="RefSeq" id="WP_156052260.1">
    <property type="nucleotide sequence ID" value="NZ_JBIRUQ010000005.1"/>
</dbReference>
<keyword evidence="2" id="KW-0732">Signal</keyword>
<dbReference type="SUPFAM" id="SSF50494">
    <property type="entry name" value="Trypsin-like serine proteases"/>
    <property type="match status" value="1"/>
</dbReference>
<feature type="region of interest" description="Disordered" evidence="1">
    <location>
        <begin position="29"/>
        <end position="64"/>
    </location>
</feature>
<accession>A0ABW7TPW8</accession>
<evidence type="ECO:0000256" key="2">
    <source>
        <dbReference type="SAM" id="SignalP"/>
    </source>
</evidence>